<keyword evidence="1" id="KW-0812">Transmembrane</keyword>
<dbReference type="Proteomes" id="UP001595945">
    <property type="component" value="Unassembled WGS sequence"/>
</dbReference>
<accession>A0ABD5Q6X7</accession>
<dbReference type="GeneID" id="73046452"/>
<keyword evidence="1" id="KW-0472">Membrane</keyword>
<dbReference type="RefSeq" id="WP_254267951.1">
    <property type="nucleotide sequence ID" value="NZ_CP100400.1"/>
</dbReference>
<keyword evidence="3" id="KW-1185">Reference proteome</keyword>
<sequence>MARRETAVGHERPVRRRWLGGAVAGLLAGVVFGLYLQFVAGVLPATGGSGGTETLASDWAVHLFHSVVFALVYAGLASWPRVEAVADRPATGAILGAGYGVVVWAVAVAVAFAFWAVANGVWVLPIPSPSWVSLAGHVLYGAVLGVGFAAVRSRAA</sequence>
<evidence type="ECO:0008006" key="4">
    <source>
        <dbReference type="Google" id="ProtNLM"/>
    </source>
</evidence>
<organism evidence="2 3">
    <name type="scientific">Halorussus aquaticus</name>
    <dbReference type="NCBI Taxonomy" id="2953748"/>
    <lineage>
        <taxon>Archaea</taxon>
        <taxon>Methanobacteriati</taxon>
        <taxon>Methanobacteriota</taxon>
        <taxon>Stenosarchaea group</taxon>
        <taxon>Halobacteria</taxon>
        <taxon>Halobacteriales</taxon>
        <taxon>Haladaptataceae</taxon>
        <taxon>Halorussus</taxon>
    </lineage>
</organism>
<feature type="transmembrane region" description="Helical" evidence="1">
    <location>
        <begin position="59"/>
        <end position="79"/>
    </location>
</feature>
<comment type="caution">
    <text evidence="2">The sequence shown here is derived from an EMBL/GenBank/DDBJ whole genome shotgun (WGS) entry which is preliminary data.</text>
</comment>
<evidence type="ECO:0000313" key="3">
    <source>
        <dbReference type="Proteomes" id="UP001595945"/>
    </source>
</evidence>
<evidence type="ECO:0000313" key="2">
    <source>
        <dbReference type="EMBL" id="MFC4826451.1"/>
    </source>
</evidence>
<proteinExistence type="predicted"/>
<feature type="transmembrane region" description="Helical" evidence="1">
    <location>
        <begin position="91"/>
        <end position="118"/>
    </location>
</feature>
<dbReference type="AlphaFoldDB" id="A0ABD5Q6X7"/>
<feature type="transmembrane region" description="Helical" evidence="1">
    <location>
        <begin position="21"/>
        <end position="39"/>
    </location>
</feature>
<name>A0ABD5Q6X7_9EURY</name>
<protein>
    <recommendedName>
        <fullName evidence="4">Histidine kinase</fullName>
    </recommendedName>
</protein>
<keyword evidence="1" id="KW-1133">Transmembrane helix</keyword>
<evidence type="ECO:0000256" key="1">
    <source>
        <dbReference type="SAM" id="Phobius"/>
    </source>
</evidence>
<reference evidence="2 3" key="1">
    <citation type="journal article" date="2019" name="Int. J. Syst. Evol. Microbiol.">
        <title>The Global Catalogue of Microorganisms (GCM) 10K type strain sequencing project: providing services to taxonomists for standard genome sequencing and annotation.</title>
        <authorList>
            <consortium name="The Broad Institute Genomics Platform"/>
            <consortium name="The Broad Institute Genome Sequencing Center for Infectious Disease"/>
            <person name="Wu L."/>
            <person name="Ma J."/>
        </authorList>
    </citation>
    <scope>NUCLEOTIDE SEQUENCE [LARGE SCALE GENOMIC DNA]</scope>
    <source>
        <strain evidence="2 3">XZYJ18</strain>
    </source>
</reference>
<dbReference type="EMBL" id="JBHSHT010000002">
    <property type="protein sequence ID" value="MFC4826451.1"/>
    <property type="molecule type" value="Genomic_DNA"/>
</dbReference>
<feature type="transmembrane region" description="Helical" evidence="1">
    <location>
        <begin position="130"/>
        <end position="151"/>
    </location>
</feature>
<gene>
    <name evidence="2" type="ORF">ACFO9K_19520</name>
</gene>